<organism evidence="1 2">
    <name type="scientific">Thalassospira alkalitolerans</name>
    <dbReference type="NCBI Taxonomy" id="1293890"/>
    <lineage>
        <taxon>Bacteria</taxon>
        <taxon>Pseudomonadati</taxon>
        <taxon>Pseudomonadota</taxon>
        <taxon>Alphaproteobacteria</taxon>
        <taxon>Rhodospirillales</taxon>
        <taxon>Thalassospiraceae</taxon>
        <taxon>Thalassospira</taxon>
    </lineage>
</organism>
<evidence type="ECO:0000313" key="2">
    <source>
        <dbReference type="Proteomes" id="UP000193396"/>
    </source>
</evidence>
<keyword evidence="2" id="KW-1185">Reference proteome</keyword>
<protein>
    <recommendedName>
        <fullName evidence="3">Response regulatory domain-containing protein</fullName>
    </recommendedName>
</protein>
<dbReference type="OrthoDB" id="8439620at2"/>
<accession>A0A1Y2L852</accession>
<gene>
    <name evidence="1" type="ORF">TALK_16350</name>
</gene>
<dbReference type="Proteomes" id="UP000193396">
    <property type="component" value="Unassembled WGS sequence"/>
</dbReference>
<dbReference type="Gene3D" id="3.40.50.2300">
    <property type="match status" value="1"/>
</dbReference>
<dbReference type="EMBL" id="JFKB01000012">
    <property type="protein sequence ID" value="OSQ46187.1"/>
    <property type="molecule type" value="Genomic_DNA"/>
</dbReference>
<reference evidence="1 2" key="1">
    <citation type="submission" date="2014-03" db="EMBL/GenBank/DDBJ databases">
        <title>The draft genome sequence of Thalassospira alkalitolerans JCM 18968.</title>
        <authorList>
            <person name="Lai Q."/>
            <person name="Shao Z."/>
        </authorList>
    </citation>
    <scope>NUCLEOTIDE SEQUENCE [LARGE SCALE GENOMIC DNA]</scope>
    <source>
        <strain evidence="1 2">JCM 18968</strain>
    </source>
</reference>
<dbReference type="Gene3D" id="1.20.120.160">
    <property type="entry name" value="HPT domain"/>
    <property type="match status" value="1"/>
</dbReference>
<dbReference type="RefSeq" id="WP_085620220.1">
    <property type="nucleotide sequence ID" value="NZ_CAXBPE010000012.1"/>
</dbReference>
<proteinExistence type="predicted"/>
<dbReference type="InterPro" id="IPR011006">
    <property type="entry name" value="CheY-like_superfamily"/>
</dbReference>
<dbReference type="STRING" id="1293890.TALK_16350"/>
<comment type="caution">
    <text evidence="1">The sequence shown here is derived from an EMBL/GenBank/DDBJ whole genome shotgun (WGS) entry which is preliminary data.</text>
</comment>
<dbReference type="GO" id="GO:0000160">
    <property type="term" value="P:phosphorelay signal transduction system"/>
    <property type="evidence" value="ECO:0007669"/>
    <property type="project" value="InterPro"/>
</dbReference>
<dbReference type="InterPro" id="IPR036641">
    <property type="entry name" value="HPT_dom_sf"/>
</dbReference>
<dbReference type="SUPFAM" id="SSF52172">
    <property type="entry name" value="CheY-like"/>
    <property type="match status" value="1"/>
</dbReference>
<dbReference type="AlphaFoldDB" id="A0A1Y2L852"/>
<evidence type="ECO:0008006" key="3">
    <source>
        <dbReference type="Google" id="ProtNLM"/>
    </source>
</evidence>
<sequence length="256" mass="27854">MSNNVIDIDDQMLADFRDEASEIVSSIGVHLQNAHSKADPAILTAIQREVFNLRYKGKSVTAPLVNLTSHRLADYTTACRELNEDAINDIQAFIDKIEALLEGDLTGGGTDSAEFVRELPSKRTPDIDPNWLKQTNVEALLVIPQRSMAAIVERELAACGYRSSVTQTSFEAIELAVRTRPDFIIVAKTIDELGGVDVASALQAMPKTRGIPTAVLTSDAPNHPSLQDLPCRTAIIRKGPAFGEDLAEALARFNIT</sequence>
<evidence type="ECO:0000313" key="1">
    <source>
        <dbReference type="EMBL" id="OSQ46187.1"/>
    </source>
</evidence>
<dbReference type="SUPFAM" id="SSF47226">
    <property type="entry name" value="Histidine-containing phosphotransfer domain, HPT domain"/>
    <property type="match status" value="1"/>
</dbReference>
<name>A0A1Y2L852_9PROT</name>